<accession>A0ABP7LAK6</accession>
<dbReference type="InterPro" id="IPR009057">
    <property type="entry name" value="Homeodomain-like_sf"/>
</dbReference>
<evidence type="ECO:0000256" key="2">
    <source>
        <dbReference type="ARBA" id="ARBA00023125"/>
    </source>
</evidence>
<reference evidence="7" key="1">
    <citation type="journal article" date="2019" name="Int. J. Syst. Evol. Microbiol.">
        <title>The Global Catalogue of Microorganisms (GCM) 10K type strain sequencing project: providing services to taxonomists for standard genome sequencing and annotation.</title>
        <authorList>
            <consortium name="The Broad Institute Genomics Platform"/>
            <consortium name="The Broad Institute Genome Sequencing Center for Infectious Disease"/>
            <person name="Wu L."/>
            <person name="Ma J."/>
        </authorList>
    </citation>
    <scope>NUCLEOTIDE SEQUENCE [LARGE SCALE GENOMIC DNA]</scope>
    <source>
        <strain evidence="7">JCM 17021</strain>
    </source>
</reference>
<dbReference type="PANTHER" id="PTHR47506">
    <property type="entry name" value="TRANSCRIPTIONAL REGULATORY PROTEIN"/>
    <property type="match status" value="1"/>
</dbReference>
<dbReference type="InterPro" id="IPR001647">
    <property type="entry name" value="HTH_TetR"/>
</dbReference>
<sequence>MAGRKQFDVDRALDQVMTLFWQRGYAETSLEHIVSATGLGKGSLYGTFGGKAELFRRSLDRYADTYGRQYEAALSGRPTPALAIQAFFDVVLARIADPRLPGGCLIALSAMAAPTLDDGNRDRVSALLEHQRQRVQAALDAFTPDAAELALFVVSTNQALAVMDRAGASAEQLASVASVAVRAVEASTSAAG</sequence>
<dbReference type="Pfam" id="PF00440">
    <property type="entry name" value="TetR_N"/>
    <property type="match status" value="1"/>
</dbReference>
<keyword evidence="7" id="KW-1185">Reference proteome</keyword>
<keyword evidence="1" id="KW-0805">Transcription regulation</keyword>
<keyword evidence="3" id="KW-0804">Transcription</keyword>
<evidence type="ECO:0000313" key="7">
    <source>
        <dbReference type="Proteomes" id="UP001501803"/>
    </source>
</evidence>
<evidence type="ECO:0000256" key="1">
    <source>
        <dbReference type="ARBA" id="ARBA00023015"/>
    </source>
</evidence>
<feature type="domain" description="HTH tetR-type" evidence="5">
    <location>
        <begin position="6"/>
        <end position="66"/>
    </location>
</feature>
<feature type="DNA-binding region" description="H-T-H motif" evidence="4">
    <location>
        <begin position="29"/>
        <end position="48"/>
    </location>
</feature>
<gene>
    <name evidence="6" type="ORF">GCM10022381_41770</name>
</gene>
<dbReference type="PROSITE" id="PS50977">
    <property type="entry name" value="HTH_TETR_2"/>
    <property type="match status" value="1"/>
</dbReference>
<evidence type="ECO:0000313" key="6">
    <source>
        <dbReference type="EMBL" id="GAA3895909.1"/>
    </source>
</evidence>
<evidence type="ECO:0000256" key="3">
    <source>
        <dbReference type="ARBA" id="ARBA00023163"/>
    </source>
</evidence>
<evidence type="ECO:0000256" key="4">
    <source>
        <dbReference type="PROSITE-ProRule" id="PRU00335"/>
    </source>
</evidence>
<organism evidence="6 7">
    <name type="scientific">Leifsonia kafniensis</name>
    <dbReference type="NCBI Taxonomy" id="475957"/>
    <lineage>
        <taxon>Bacteria</taxon>
        <taxon>Bacillati</taxon>
        <taxon>Actinomycetota</taxon>
        <taxon>Actinomycetes</taxon>
        <taxon>Micrococcales</taxon>
        <taxon>Microbacteriaceae</taxon>
        <taxon>Leifsonia</taxon>
    </lineage>
</organism>
<dbReference type="Proteomes" id="UP001501803">
    <property type="component" value="Unassembled WGS sequence"/>
</dbReference>
<evidence type="ECO:0000259" key="5">
    <source>
        <dbReference type="PROSITE" id="PS50977"/>
    </source>
</evidence>
<dbReference type="Gene3D" id="1.10.357.10">
    <property type="entry name" value="Tetracycline Repressor, domain 2"/>
    <property type="match status" value="1"/>
</dbReference>
<keyword evidence="2 4" id="KW-0238">DNA-binding</keyword>
<protein>
    <submittedName>
        <fullName evidence="6">TetR/AcrR family transcriptional regulator</fullName>
    </submittedName>
</protein>
<dbReference type="Gene3D" id="1.10.10.60">
    <property type="entry name" value="Homeodomain-like"/>
    <property type="match status" value="1"/>
</dbReference>
<name>A0ABP7LAK6_9MICO</name>
<dbReference type="InterPro" id="IPR036271">
    <property type="entry name" value="Tet_transcr_reg_TetR-rel_C_sf"/>
</dbReference>
<proteinExistence type="predicted"/>
<dbReference type="PANTHER" id="PTHR47506:SF1">
    <property type="entry name" value="HTH-TYPE TRANSCRIPTIONAL REGULATOR YJDC"/>
    <property type="match status" value="1"/>
</dbReference>
<comment type="caution">
    <text evidence="6">The sequence shown here is derived from an EMBL/GenBank/DDBJ whole genome shotgun (WGS) entry which is preliminary data.</text>
</comment>
<dbReference type="SUPFAM" id="SSF46689">
    <property type="entry name" value="Homeodomain-like"/>
    <property type="match status" value="1"/>
</dbReference>
<dbReference type="SUPFAM" id="SSF48498">
    <property type="entry name" value="Tetracyclin repressor-like, C-terminal domain"/>
    <property type="match status" value="1"/>
</dbReference>
<dbReference type="RefSeq" id="WP_345069872.1">
    <property type="nucleotide sequence ID" value="NZ_BAABCN010000018.1"/>
</dbReference>
<dbReference type="EMBL" id="BAABCN010000018">
    <property type="protein sequence ID" value="GAA3895909.1"/>
    <property type="molecule type" value="Genomic_DNA"/>
</dbReference>